<dbReference type="InterPro" id="IPR036188">
    <property type="entry name" value="FAD/NAD-bd_sf"/>
</dbReference>
<evidence type="ECO:0000256" key="4">
    <source>
        <dbReference type="ARBA" id="ARBA00023002"/>
    </source>
</evidence>
<dbReference type="InterPro" id="IPR012941">
    <property type="entry name" value="Phe_hydrox_C_dim_dom"/>
</dbReference>
<dbReference type="Pfam" id="PF01494">
    <property type="entry name" value="FAD_binding_3"/>
    <property type="match status" value="1"/>
</dbReference>
<evidence type="ECO:0000256" key="2">
    <source>
        <dbReference type="ARBA" id="ARBA00022630"/>
    </source>
</evidence>
<sequence length="664" mass="74633">MAIGAKTDHVDVLIVGAGPAGLMMATWLAKCGIKTRIVDKRGTKIFNGQADGLQCRTLEIFDSFGFAHRAWIESNHMLEISLWNPDEDGVLRRSARIPDTIPGISRFQQVVLHQGRIERFFLDAIKDFSNGEISVERGVLPTSLEIDPKLVEDQDAYPITVNLRHLSEEEAQPKQTSTSVNGATVQDGLFRSNLAADDTADMLKAAELNDKANTMEIVKAKYMLGADGAHSWVRKELGFKLEGESTDYIWGVLDIVPITDFPDIRQRCAIHSASSGSVMVIPRENKLVRLYIQLTTTEKTGDQDSRADRSWITPDVILESAQRILAPYKLTYRKLDWWTAYQIGQRVGSNFSAYDRVFLAGDAVHTHRLGMNVSMQDSFNLGWKVANVVKGLASRSILKTYESERKGIAQALIDFDHKFSRLFSGRPAKDIMDEEGISMDEFREAFEKGNLFASGIAVDYGRSNIVDKPVKALNDDVAEKRQALAPGIKLGMRMPSVKVLNQSDARPWHLQELLRSNGAWRLLVFPGNIDIDQQNKRMTVLCDKLSAESSFLKRFTPSSARYDSVIDVLTVHAANRQDHDIFDFPEALRPYHEVDGWDYNKIFVDDQSYHEGHGKLYDTFGIKADEGCVVILRPDQYVSYVGELDDYDALDGFFSQFMLVQDGL</sequence>
<keyword evidence="8" id="KW-1185">Reference proteome</keyword>
<dbReference type="Gene3D" id="3.40.30.20">
    <property type="match status" value="1"/>
</dbReference>
<proteinExistence type="inferred from homology"/>
<keyword evidence="3" id="KW-0274">FAD</keyword>
<dbReference type="SUPFAM" id="SSF51905">
    <property type="entry name" value="FAD/NAD(P)-binding domain"/>
    <property type="match status" value="1"/>
</dbReference>
<dbReference type="SUPFAM" id="SSF52833">
    <property type="entry name" value="Thioredoxin-like"/>
    <property type="match status" value="1"/>
</dbReference>
<dbReference type="EMBL" id="PXOG01000123">
    <property type="protein sequence ID" value="RGP75354.1"/>
    <property type="molecule type" value="Genomic_DNA"/>
</dbReference>
<name>A0A395SSA1_9HYPO</name>
<dbReference type="AlphaFoldDB" id="A0A395SSA1"/>
<keyword evidence="7" id="KW-0503">Monooxygenase</keyword>
<dbReference type="InterPro" id="IPR002938">
    <property type="entry name" value="FAD-bd"/>
</dbReference>
<dbReference type="GO" id="GO:0016709">
    <property type="term" value="F:oxidoreductase activity, acting on paired donors, with incorporation or reduction of molecular oxygen, NAD(P)H as one donor, and incorporation of one atom of oxygen"/>
    <property type="evidence" value="ECO:0007669"/>
    <property type="project" value="UniProtKB-ARBA"/>
</dbReference>
<dbReference type="GO" id="GO:0071949">
    <property type="term" value="F:FAD binding"/>
    <property type="evidence" value="ECO:0007669"/>
    <property type="project" value="InterPro"/>
</dbReference>
<protein>
    <submittedName>
        <fullName evidence="7">Phenol 2-monooxygenase</fullName>
    </submittedName>
</protein>
<accession>A0A395SSA1</accession>
<dbReference type="InterPro" id="IPR036249">
    <property type="entry name" value="Thioredoxin-like_sf"/>
</dbReference>
<dbReference type="PANTHER" id="PTHR43004:SF20">
    <property type="entry name" value="2-MONOOXYGENASE, PUTATIVE (AFU_ORTHOLOGUE AFUA_1G13660)-RELATED"/>
    <property type="match status" value="1"/>
</dbReference>
<gene>
    <name evidence="7" type="ORF">FLONG3_5744</name>
</gene>
<dbReference type="CDD" id="cd02979">
    <property type="entry name" value="PHOX_C"/>
    <property type="match status" value="1"/>
</dbReference>
<feature type="domain" description="Phenol hydroxylase-like C-terminal dimerisation" evidence="6">
    <location>
        <begin position="458"/>
        <end position="661"/>
    </location>
</feature>
<evidence type="ECO:0000256" key="3">
    <source>
        <dbReference type="ARBA" id="ARBA00022827"/>
    </source>
</evidence>
<dbReference type="InterPro" id="IPR050641">
    <property type="entry name" value="RIFMO-like"/>
</dbReference>
<keyword evidence="4" id="KW-0560">Oxidoreductase</keyword>
<keyword evidence="2" id="KW-0285">Flavoprotein</keyword>
<dbReference type="Proteomes" id="UP000266234">
    <property type="component" value="Unassembled WGS sequence"/>
</dbReference>
<evidence type="ECO:0000256" key="1">
    <source>
        <dbReference type="ARBA" id="ARBA00007801"/>
    </source>
</evidence>
<evidence type="ECO:0000259" key="5">
    <source>
        <dbReference type="Pfam" id="PF01494"/>
    </source>
</evidence>
<dbReference type="OrthoDB" id="1716816at2759"/>
<evidence type="ECO:0000259" key="6">
    <source>
        <dbReference type="Pfam" id="PF07976"/>
    </source>
</evidence>
<dbReference type="InterPro" id="IPR038220">
    <property type="entry name" value="PHOX_C_sf"/>
</dbReference>
<dbReference type="Gene3D" id="3.50.50.60">
    <property type="entry name" value="FAD/NAD(P)-binding domain"/>
    <property type="match status" value="1"/>
</dbReference>
<dbReference type="PANTHER" id="PTHR43004">
    <property type="entry name" value="TRK SYSTEM POTASSIUM UPTAKE PROTEIN"/>
    <property type="match status" value="1"/>
</dbReference>
<evidence type="ECO:0000313" key="8">
    <source>
        <dbReference type="Proteomes" id="UP000266234"/>
    </source>
</evidence>
<dbReference type="Pfam" id="PF07976">
    <property type="entry name" value="Phe_hydrox_dim"/>
    <property type="match status" value="1"/>
</dbReference>
<feature type="domain" description="FAD-binding" evidence="5">
    <location>
        <begin position="10"/>
        <end position="415"/>
    </location>
</feature>
<dbReference type="PRINTS" id="PR00420">
    <property type="entry name" value="RNGMNOXGNASE"/>
</dbReference>
<evidence type="ECO:0000313" key="7">
    <source>
        <dbReference type="EMBL" id="RGP75354.1"/>
    </source>
</evidence>
<comment type="similarity">
    <text evidence="1">Belongs to the PheA/TfdB FAD monooxygenase family.</text>
</comment>
<dbReference type="STRING" id="694270.A0A395SSA1"/>
<comment type="caution">
    <text evidence="7">The sequence shown here is derived from an EMBL/GenBank/DDBJ whole genome shotgun (WGS) entry which is preliminary data.</text>
</comment>
<reference evidence="7 8" key="1">
    <citation type="journal article" date="2018" name="PLoS Pathog.">
        <title>Evolution of structural diversity of trichothecenes, a family of toxins produced by plant pathogenic and entomopathogenic fungi.</title>
        <authorList>
            <person name="Proctor R.H."/>
            <person name="McCormick S.P."/>
            <person name="Kim H.S."/>
            <person name="Cardoza R.E."/>
            <person name="Stanley A.M."/>
            <person name="Lindo L."/>
            <person name="Kelly A."/>
            <person name="Brown D.W."/>
            <person name="Lee T."/>
            <person name="Vaughan M.M."/>
            <person name="Alexander N.J."/>
            <person name="Busman M."/>
            <person name="Gutierrez S."/>
        </authorList>
    </citation>
    <scope>NUCLEOTIDE SEQUENCE [LARGE SCALE GENOMIC DNA]</scope>
    <source>
        <strain evidence="7 8">NRRL 20695</strain>
    </source>
</reference>
<organism evidence="7 8">
    <name type="scientific">Fusarium longipes</name>
    <dbReference type="NCBI Taxonomy" id="694270"/>
    <lineage>
        <taxon>Eukaryota</taxon>
        <taxon>Fungi</taxon>
        <taxon>Dikarya</taxon>
        <taxon>Ascomycota</taxon>
        <taxon>Pezizomycotina</taxon>
        <taxon>Sordariomycetes</taxon>
        <taxon>Hypocreomycetidae</taxon>
        <taxon>Hypocreales</taxon>
        <taxon>Nectriaceae</taxon>
        <taxon>Fusarium</taxon>
    </lineage>
</organism>
<dbReference type="SUPFAM" id="SSF54373">
    <property type="entry name" value="FAD-linked reductases, C-terminal domain"/>
    <property type="match status" value="1"/>
</dbReference>
<dbReference type="Gene3D" id="3.30.9.10">
    <property type="entry name" value="D-Amino Acid Oxidase, subunit A, domain 2"/>
    <property type="match status" value="1"/>
</dbReference>